<sequence length="85" mass="9712">MKEVIIEAQSIPPQHRHAYIFEAFDNLEAGESVVIVNTHDPVPLLKQFEQNRANQFAHEYQAKGPDLWKLKLTKNKKEGCCGYCG</sequence>
<dbReference type="InterPro" id="IPR018720">
    <property type="entry name" value="DUF2249"/>
</dbReference>
<dbReference type="EMBL" id="CP093442">
    <property type="protein sequence ID" value="UOF01524.1"/>
    <property type="molecule type" value="Genomic_DNA"/>
</dbReference>
<accession>A0ABY4C9W0</accession>
<evidence type="ECO:0000259" key="1">
    <source>
        <dbReference type="Pfam" id="PF10006"/>
    </source>
</evidence>
<reference evidence="2" key="1">
    <citation type="submission" date="2022-03" db="EMBL/GenBank/DDBJ databases">
        <title>Genome Identification and Characterization of new species Bdellovibrio reynosense LBG001 sp. nov. from a Mexico soil sample.</title>
        <authorList>
            <person name="Camilli A."/>
            <person name="Ajao Y."/>
            <person name="Guo X."/>
        </authorList>
    </citation>
    <scope>NUCLEOTIDE SEQUENCE</scope>
    <source>
        <strain evidence="2">LBG001</strain>
    </source>
</reference>
<dbReference type="Proteomes" id="UP000830116">
    <property type="component" value="Chromosome"/>
</dbReference>
<dbReference type="RefSeq" id="WP_243537964.1">
    <property type="nucleotide sequence ID" value="NZ_CP093442.1"/>
</dbReference>
<dbReference type="Pfam" id="PF10006">
    <property type="entry name" value="DUF2249"/>
    <property type="match status" value="1"/>
</dbReference>
<evidence type="ECO:0000313" key="3">
    <source>
        <dbReference type="Proteomes" id="UP000830116"/>
    </source>
</evidence>
<feature type="domain" description="DUF2249" evidence="1">
    <location>
        <begin position="6"/>
        <end position="74"/>
    </location>
</feature>
<evidence type="ECO:0000313" key="2">
    <source>
        <dbReference type="EMBL" id="UOF01524.1"/>
    </source>
</evidence>
<protein>
    <submittedName>
        <fullName evidence="2">DUF2249 domain-containing protein</fullName>
    </submittedName>
</protein>
<gene>
    <name evidence="2" type="ORF">MNR06_00970</name>
</gene>
<proteinExistence type="predicted"/>
<organism evidence="2 3">
    <name type="scientific">Bdellovibrio reynosensis</name>
    <dbReference type="NCBI Taxonomy" id="2835041"/>
    <lineage>
        <taxon>Bacteria</taxon>
        <taxon>Pseudomonadati</taxon>
        <taxon>Bdellovibrionota</taxon>
        <taxon>Bdellovibrionia</taxon>
        <taxon>Bdellovibrionales</taxon>
        <taxon>Pseudobdellovibrionaceae</taxon>
        <taxon>Bdellovibrio</taxon>
    </lineage>
</organism>
<keyword evidence="3" id="KW-1185">Reference proteome</keyword>
<name>A0ABY4C9W0_9BACT</name>